<gene>
    <name evidence="1" type="ORF">S06H3_28987</name>
</gene>
<accession>X1PMA4</accession>
<reference evidence="1" key="1">
    <citation type="journal article" date="2014" name="Front. Microbiol.">
        <title>High frequency of phylogenetically diverse reductive dehalogenase-homologous genes in deep subseafloor sedimentary metagenomes.</title>
        <authorList>
            <person name="Kawai M."/>
            <person name="Futagami T."/>
            <person name="Toyoda A."/>
            <person name="Takaki Y."/>
            <person name="Nishi S."/>
            <person name="Hori S."/>
            <person name="Arai W."/>
            <person name="Tsubouchi T."/>
            <person name="Morono Y."/>
            <person name="Uchiyama I."/>
            <person name="Ito T."/>
            <person name="Fujiyama A."/>
            <person name="Inagaki F."/>
            <person name="Takami H."/>
        </authorList>
    </citation>
    <scope>NUCLEOTIDE SEQUENCE</scope>
    <source>
        <strain evidence="1">Expedition CK06-06</strain>
    </source>
</reference>
<name>X1PMA4_9ZZZZ</name>
<comment type="caution">
    <text evidence="1">The sequence shown here is derived from an EMBL/GenBank/DDBJ whole genome shotgun (WGS) entry which is preliminary data.</text>
</comment>
<evidence type="ECO:0000313" key="1">
    <source>
        <dbReference type="EMBL" id="GAI31989.1"/>
    </source>
</evidence>
<dbReference type="EMBL" id="BARV01016955">
    <property type="protein sequence ID" value="GAI31989.1"/>
    <property type="molecule type" value="Genomic_DNA"/>
</dbReference>
<organism evidence="1">
    <name type="scientific">marine sediment metagenome</name>
    <dbReference type="NCBI Taxonomy" id="412755"/>
    <lineage>
        <taxon>unclassified sequences</taxon>
        <taxon>metagenomes</taxon>
        <taxon>ecological metagenomes</taxon>
    </lineage>
</organism>
<proteinExistence type="predicted"/>
<protein>
    <submittedName>
        <fullName evidence="1">Uncharacterized protein</fullName>
    </submittedName>
</protein>
<dbReference type="AlphaFoldDB" id="X1PMA4"/>
<feature type="non-terminal residue" evidence="1">
    <location>
        <position position="53"/>
    </location>
</feature>
<sequence length="53" mass="6135">MGWQTRNVLFRKVNLAAIGFEKTGEEIEYSGLARAVRPDQPGDRTLLYRERQP</sequence>